<feature type="non-terminal residue" evidence="2">
    <location>
        <position position="1"/>
    </location>
</feature>
<reference evidence="2 3" key="1">
    <citation type="journal article" date="2019" name="Genome Biol. Evol.">
        <title>Insights into the evolution of the New World diploid cottons (Gossypium, subgenus Houzingenia) based on genome sequencing.</title>
        <authorList>
            <person name="Grover C.E."/>
            <person name="Arick M.A. 2nd"/>
            <person name="Thrash A."/>
            <person name="Conover J.L."/>
            <person name="Sanders W.S."/>
            <person name="Peterson D.G."/>
            <person name="Frelichowski J.E."/>
            <person name="Scheffler J.A."/>
            <person name="Scheffler B.E."/>
            <person name="Wendel J.F."/>
        </authorList>
    </citation>
    <scope>NUCLEOTIDE SEQUENCE [LARGE SCALE GENOMIC DNA]</scope>
    <source>
        <strain evidence="2">8</strain>
        <tissue evidence="2">Leaf</tissue>
    </source>
</reference>
<proteinExistence type="predicted"/>
<gene>
    <name evidence="2" type="ORF">Gotri_025211</name>
</gene>
<protein>
    <recommendedName>
        <fullName evidence="1">Zinc knuckle CX2CX4HX4C domain-containing protein</fullName>
    </recommendedName>
</protein>
<dbReference type="AlphaFoldDB" id="A0A7J9FQ76"/>
<evidence type="ECO:0000259" key="1">
    <source>
        <dbReference type="Pfam" id="PF14392"/>
    </source>
</evidence>
<evidence type="ECO:0000313" key="3">
    <source>
        <dbReference type="Proteomes" id="UP000593568"/>
    </source>
</evidence>
<dbReference type="PANTHER" id="PTHR31286">
    <property type="entry name" value="GLYCINE-RICH CELL WALL STRUCTURAL PROTEIN 1.8-LIKE"/>
    <property type="match status" value="1"/>
</dbReference>
<organism evidence="2 3">
    <name type="scientific">Gossypium trilobum</name>
    <dbReference type="NCBI Taxonomy" id="34281"/>
    <lineage>
        <taxon>Eukaryota</taxon>
        <taxon>Viridiplantae</taxon>
        <taxon>Streptophyta</taxon>
        <taxon>Embryophyta</taxon>
        <taxon>Tracheophyta</taxon>
        <taxon>Spermatophyta</taxon>
        <taxon>Magnoliopsida</taxon>
        <taxon>eudicotyledons</taxon>
        <taxon>Gunneridae</taxon>
        <taxon>Pentapetalae</taxon>
        <taxon>rosids</taxon>
        <taxon>malvids</taxon>
        <taxon>Malvales</taxon>
        <taxon>Malvaceae</taxon>
        <taxon>Malvoideae</taxon>
        <taxon>Gossypium</taxon>
    </lineage>
</organism>
<name>A0A7J9FQ76_9ROSI</name>
<dbReference type="InterPro" id="IPR025836">
    <property type="entry name" value="Zn_knuckle_CX2CX4HX4C"/>
</dbReference>
<dbReference type="Proteomes" id="UP000593568">
    <property type="component" value="Unassembled WGS sequence"/>
</dbReference>
<accession>A0A7J9FQ76</accession>
<evidence type="ECO:0000313" key="2">
    <source>
        <dbReference type="EMBL" id="MBA0787457.1"/>
    </source>
</evidence>
<dbReference type="PANTHER" id="PTHR31286:SF153">
    <property type="entry name" value="DUF4283 DOMAIN PROTEIN"/>
    <property type="match status" value="1"/>
</dbReference>
<comment type="caution">
    <text evidence="2">The sequence shown here is derived from an EMBL/GenBank/DDBJ whole genome shotgun (WGS) entry which is preliminary data.</text>
</comment>
<keyword evidence="3" id="KW-1185">Reference proteome</keyword>
<dbReference type="Pfam" id="PF14392">
    <property type="entry name" value="zf-CCHC_4"/>
    <property type="match status" value="1"/>
</dbReference>
<sequence length="150" mass="17786">NDLARLRIEEDEEEVWKFNGEGGKSTLRYEHCLVACFLTANVVQKHDLPHCFFSEGIAKQFRDFLGKFMEYDTKHIGGVFRNYMRIRVLIDVRIPLKRRKRIMASCSKQFYGKFKYEKLTLFCFLCGCLGHSDKFCPIRLREWESELEIG</sequence>
<dbReference type="InterPro" id="IPR040256">
    <property type="entry name" value="At4g02000-like"/>
</dbReference>
<feature type="domain" description="Zinc knuckle CX2CX4HX4C" evidence="1">
    <location>
        <begin position="90"/>
        <end position="137"/>
    </location>
</feature>
<dbReference type="EMBL" id="JABEZW010225864">
    <property type="protein sequence ID" value="MBA0787457.1"/>
    <property type="molecule type" value="Genomic_DNA"/>
</dbReference>